<dbReference type="AlphaFoldDB" id="A0A2Y8ZLQ5"/>
<evidence type="ECO:0008006" key="4">
    <source>
        <dbReference type="Google" id="ProtNLM"/>
    </source>
</evidence>
<evidence type="ECO:0000313" key="3">
    <source>
        <dbReference type="Proteomes" id="UP000250028"/>
    </source>
</evidence>
<dbReference type="RefSeq" id="WP_109684081.1">
    <property type="nucleotide sequence ID" value="NZ_QGDN01000001.1"/>
</dbReference>
<sequence>MPVLDTLKISVDPSPLYAVVGAGDLAAAKVREVADDLTARADKARADLAPAKLQTKVEEFADQASDLPVKLLGFVKALPAGVADQAATVTGAVAEGYEDLTARGEKLIERVRTQRATQELIDQAGTTLSQAKGAVTTAKTAAEQIERSAKATVTTGRHQAEKLVDVVRSVNEEEAEVIKAEAETAVKKTRTAAKRTATTTKRATKRTATATKGATTSARKTAASARKAAAATAEKVGD</sequence>
<dbReference type="EMBL" id="UESZ01000001">
    <property type="protein sequence ID" value="SSA33371.1"/>
    <property type="molecule type" value="Genomic_DNA"/>
</dbReference>
<organism evidence="2 3">
    <name type="scientific">Branchiibius hedensis</name>
    <dbReference type="NCBI Taxonomy" id="672460"/>
    <lineage>
        <taxon>Bacteria</taxon>
        <taxon>Bacillati</taxon>
        <taxon>Actinomycetota</taxon>
        <taxon>Actinomycetes</taxon>
        <taxon>Micrococcales</taxon>
        <taxon>Dermacoccaceae</taxon>
        <taxon>Branchiibius</taxon>
    </lineage>
</organism>
<proteinExistence type="predicted"/>
<feature type="region of interest" description="Disordered" evidence="1">
    <location>
        <begin position="191"/>
        <end position="238"/>
    </location>
</feature>
<feature type="compositionally biased region" description="Low complexity" evidence="1">
    <location>
        <begin position="194"/>
        <end position="238"/>
    </location>
</feature>
<evidence type="ECO:0000313" key="2">
    <source>
        <dbReference type="EMBL" id="SSA33371.1"/>
    </source>
</evidence>
<accession>A0A2Y8ZLQ5</accession>
<reference evidence="3" key="1">
    <citation type="submission" date="2016-10" db="EMBL/GenBank/DDBJ databases">
        <authorList>
            <person name="Varghese N."/>
            <person name="Submissions S."/>
        </authorList>
    </citation>
    <scope>NUCLEOTIDE SEQUENCE [LARGE SCALE GENOMIC DNA]</scope>
    <source>
        <strain evidence="3">DSM 22951</strain>
    </source>
</reference>
<dbReference type="OrthoDB" id="5146913at2"/>
<evidence type="ECO:0000256" key="1">
    <source>
        <dbReference type="SAM" id="MobiDB-lite"/>
    </source>
</evidence>
<protein>
    <recommendedName>
        <fullName evidence="4">Heparin binding hemagglutinin HbhA</fullName>
    </recommendedName>
</protein>
<name>A0A2Y8ZLQ5_9MICO</name>
<gene>
    <name evidence="2" type="ORF">SAMN04489750_0646</name>
</gene>
<dbReference type="Proteomes" id="UP000250028">
    <property type="component" value="Unassembled WGS sequence"/>
</dbReference>
<keyword evidence="3" id="KW-1185">Reference proteome</keyword>